<gene>
    <name evidence="3" type="ORF">HBR001_LOCUS2655</name>
</gene>
<keyword evidence="1" id="KW-1133">Transmembrane helix</keyword>
<evidence type="ECO:0000313" key="3">
    <source>
        <dbReference type="EMBL" id="CAI5721567.1"/>
    </source>
</evidence>
<feature type="chain" id="PRO_5043325899" evidence="2">
    <location>
        <begin position="21"/>
        <end position="454"/>
    </location>
</feature>
<evidence type="ECO:0000313" key="4">
    <source>
        <dbReference type="Proteomes" id="UP001162031"/>
    </source>
</evidence>
<dbReference type="AlphaFoldDB" id="A0AAV0THE2"/>
<keyword evidence="1" id="KW-0472">Membrane</keyword>
<organism evidence="3 4">
    <name type="scientific">Hyaloperonospora brassicae</name>
    <name type="common">Brassica downy mildew</name>
    <name type="synonym">Peronospora brassicae</name>
    <dbReference type="NCBI Taxonomy" id="162125"/>
    <lineage>
        <taxon>Eukaryota</taxon>
        <taxon>Sar</taxon>
        <taxon>Stramenopiles</taxon>
        <taxon>Oomycota</taxon>
        <taxon>Peronosporomycetes</taxon>
        <taxon>Peronosporales</taxon>
        <taxon>Peronosporaceae</taxon>
        <taxon>Hyaloperonospora</taxon>
    </lineage>
</organism>
<feature type="signal peptide" evidence="2">
    <location>
        <begin position="1"/>
        <end position="20"/>
    </location>
</feature>
<proteinExistence type="predicted"/>
<comment type="caution">
    <text evidence="3">The sequence shown here is derived from an EMBL/GenBank/DDBJ whole genome shotgun (WGS) entry which is preliminary data.</text>
</comment>
<keyword evidence="4" id="KW-1185">Reference proteome</keyword>
<keyword evidence="2" id="KW-0732">Signal</keyword>
<sequence length="454" mass="45911">MKAFLVLAFATTRLLVLTHAAASCSDCSGEPCILDGTSTSVTGGATSLVVQMCNSDRTTIESGAIAVALRLGLSARASCDTSDATLPTVASLVAADGCTPVNCAVTIHFASALDWATARPKADGQRNTLTAQVLTGRNTDVVTIATLDPLAPAVVNGGATEVSVCARALDVSGSRFSRVGECNVVQMCRGTTTTTTATTGSLGCATEWRHTDARVHDVQCTGEACTGTVKWTRPLPCDGSVGEATSLLLSVTVASPSSESSPLASVGNMIAPTFNISSVSGLDAGSADVVLTTDTFCADTGRSLIASVATASDDDSEDAEIGVRSVNATTNGTVLVQLTAPLSSTFVNDNVELSLSQCGVSTLGSFPVGKSVVNFAAVSTGSMADVSESGAAGTRSTGLVSTQEMNASAGLSNSIIVAAVIGAVAIAGFVFEYIYHKRRQPTALVQESAVATPE</sequence>
<feature type="transmembrane region" description="Helical" evidence="1">
    <location>
        <begin position="415"/>
        <end position="435"/>
    </location>
</feature>
<reference evidence="3" key="1">
    <citation type="submission" date="2022-12" db="EMBL/GenBank/DDBJ databases">
        <authorList>
            <person name="Webb A."/>
        </authorList>
    </citation>
    <scope>NUCLEOTIDE SEQUENCE</scope>
    <source>
        <strain evidence="3">Hp1</strain>
    </source>
</reference>
<dbReference type="PROSITE" id="PS51257">
    <property type="entry name" value="PROKAR_LIPOPROTEIN"/>
    <property type="match status" value="1"/>
</dbReference>
<evidence type="ECO:0000256" key="2">
    <source>
        <dbReference type="SAM" id="SignalP"/>
    </source>
</evidence>
<accession>A0AAV0THE2</accession>
<protein>
    <submittedName>
        <fullName evidence="3">Uncharacterized protein</fullName>
    </submittedName>
</protein>
<name>A0AAV0THE2_HYABA</name>
<keyword evidence="1" id="KW-0812">Transmembrane</keyword>
<dbReference type="Proteomes" id="UP001162031">
    <property type="component" value="Unassembled WGS sequence"/>
</dbReference>
<dbReference type="EMBL" id="CANTFL010000386">
    <property type="protein sequence ID" value="CAI5721567.1"/>
    <property type="molecule type" value="Genomic_DNA"/>
</dbReference>
<evidence type="ECO:0000256" key="1">
    <source>
        <dbReference type="SAM" id="Phobius"/>
    </source>
</evidence>